<keyword evidence="1" id="KW-0472">Membrane</keyword>
<dbReference type="EMBL" id="JAUSQZ010000001">
    <property type="protein sequence ID" value="MDP9829856.1"/>
    <property type="molecule type" value="Genomic_DNA"/>
</dbReference>
<name>A0ABT9PAY2_9ACTN</name>
<organism evidence="2 3">
    <name type="scientific">Kineosporia succinea</name>
    <dbReference type="NCBI Taxonomy" id="84632"/>
    <lineage>
        <taxon>Bacteria</taxon>
        <taxon>Bacillati</taxon>
        <taxon>Actinomycetota</taxon>
        <taxon>Actinomycetes</taxon>
        <taxon>Kineosporiales</taxon>
        <taxon>Kineosporiaceae</taxon>
        <taxon>Kineosporia</taxon>
    </lineage>
</organism>
<sequence>MPFTLIHPVAVVPLARRPLVPSALVFGALAPDLPYYVSLQWLGGDYNLTLTHRASSLLWLDPMIALVMLAVFQLVAKRPLVALLPPAVAARAWWSAQGFRMTDARTLAAVVVSAVIGAATHVGWDAFCDLFGLGLSQRLNLLSDLAGALLLAGWLVHWWNSTRPASLPAGAVLSAARRRLLVSVLAGAAAVVSLVQVTLRLRQVRVDIPGAGPTTLADYALREFAISSVLVLLVGLGVYCVVWQFGRLAGAASVPVP</sequence>
<feature type="transmembrane region" description="Helical" evidence="1">
    <location>
        <begin position="219"/>
        <end position="242"/>
    </location>
</feature>
<feature type="transmembrane region" description="Helical" evidence="1">
    <location>
        <begin position="107"/>
        <end position="127"/>
    </location>
</feature>
<accession>A0ABT9PAY2</accession>
<evidence type="ECO:0000256" key="1">
    <source>
        <dbReference type="SAM" id="Phobius"/>
    </source>
</evidence>
<evidence type="ECO:0000313" key="2">
    <source>
        <dbReference type="EMBL" id="MDP9829856.1"/>
    </source>
</evidence>
<keyword evidence="1" id="KW-0812">Transmembrane</keyword>
<dbReference type="InterPro" id="IPR025238">
    <property type="entry name" value="DUF4184"/>
</dbReference>
<evidence type="ECO:0008006" key="4">
    <source>
        <dbReference type="Google" id="ProtNLM"/>
    </source>
</evidence>
<proteinExistence type="predicted"/>
<dbReference type="Proteomes" id="UP001235712">
    <property type="component" value="Unassembled WGS sequence"/>
</dbReference>
<feature type="transmembrane region" description="Helical" evidence="1">
    <location>
        <begin position="139"/>
        <end position="159"/>
    </location>
</feature>
<feature type="transmembrane region" description="Helical" evidence="1">
    <location>
        <begin position="180"/>
        <end position="199"/>
    </location>
</feature>
<comment type="caution">
    <text evidence="2">The sequence shown here is derived from an EMBL/GenBank/DDBJ whole genome shotgun (WGS) entry which is preliminary data.</text>
</comment>
<protein>
    <recommendedName>
        <fullName evidence="4">DUF4184 family protein</fullName>
    </recommendedName>
</protein>
<dbReference type="Pfam" id="PF13803">
    <property type="entry name" value="DUF4184"/>
    <property type="match status" value="1"/>
</dbReference>
<dbReference type="RefSeq" id="WP_307248472.1">
    <property type="nucleotide sequence ID" value="NZ_JAUSQZ010000001.1"/>
</dbReference>
<feature type="transmembrane region" description="Helical" evidence="1">
    <location>
        <begin position="57"/>
        <end position="76"/>
    </location>
</feature>
<keyword evidence="3" id="KW-1185">Reference proteome</keyword>
<evidence type="ECO:0000313" key="3">
    <source>
        <dbReference type="Proteomes" id="UP001235712"/>
    </source>
</evidence>
<reference evidence="2 3" key="1">
    <citation type="submission" date="2023-07" db="EMBL/GenBank/DDBJ databases">
        <title>Sequencing the genomes of 1000 actinobacteria strains.</title>
        <authorList>
            <person name="Klenk H.-P."/>
        </authorList>
    </citation>
    <scope>NUCLEOTIDE SEQUENCE [LARGE SCALE GENOMIC DNA]</scope>
    <source>
        <strain evidence="2 3">DSM 44388</strain>
    </source>
</reference>
<gene>
    <name evidence="2" type="ORF">J2S57_005605</name>
</gene>
<keyword evidence="1" id="KW-1133">Transmembrane helix</keyword>